<protein>
    <recommendedName>
        <fullName evidence="8">Aspartate--tRNA ligase</fullName>
        <ecNumber evidence="8">6.1.1.12</ecNumber>
    </recommendedName>
    <alternativeName>
        <fullName evidence="8">Aspartyl-tRNA synthetase</fullName>
        <shortName evidence="8">AspRS</shortName>
    </alternativeName>
</protein>
<dbReference type="InterPro" id="IPR004364">
    <property type="entry name" value="Aa-tRNA-synt_II"/>
</dbReference>
<evidence type="ECO:0000256" key="3">
    <source>
        <dbReference type="ARBA" id="ARBA00022598"/>
    </source>
</evidence>
<dbReference type="HAMAP" id="MF_00044">
    <property type="entry name" value="Asp_tRNA_synth_type1"/>
    <property type="match status" value="1"/>
</dbReference>
<keyword evidence="6 8" id="KW-0648">Protein biosynthesis</keyword>
<feature type="binding site" evidence="8">
    <location>
        <position position="229"/>
    </location>
    <ligand>
        <name>ATP</name>
        <dbReference type="ChEBI" id="CHEBI:30616"/>
    </ligand>
</feature>
<feature type="binding site" evidence="8">
    <location>
        <position position="486"/>
    </location>
    <ligand>
        <name>ATP</name>
        <dbReference type="ChEBI" id="CHEBI:30616"/>
    </ligand>
</feature>
<dbReference type="CDD" id="cd04317">
    <property type="entry name" value="EcAspRS_like_N"/>
    <property type="match status" value="1"/>
</dbReference>
<evidence type="ECO:0000313" key="11">
    <source>
        <dbReference type="Proteomes" id="UP000639274"/>
    </source>
</evidence>
<keyword evidence="3 8" id="KW-0436">Ligase</keyword>
<feature type="binding site" evidence="8">
    <location>
        <position position="452"/>
    </location>
    <ligand>
        <name>L-aspartate</name>
        <dbReference type="ChEBI" id="CHEBI:29991"/>
    </ligand>
</feature>
<dbReference type="Gene3D" id="2.40.50.140">
    <property type="entry name" value="Nucleic acid-binding proteins"/>
    <property type="match status" value="1"/>
</dbReference>
<comment type="function">
    <text evidence="8">Catalyzes the attachment of L-aspartate to tRNA(Asp) in a two-step reaction: L-aspartate is first activated by ATP to form Asp-AMP and then transferred to the acceptor end of tRNA(Asp).</text>
</comment>
<dbReference type="SUPFAM" id="SSF55261">
    <property type="entry name" value="GAD domain-like"/>
    <property type="match status" value="1"/>
</dbReference>
<keyword evidence="4 8" id="KW-0547">Nucleotide-binding</keyword>
<evidence type="ECO:0000256" key="6">
    <source>
        <dbReference type="ARBA" id="ARBA00022917"/>
    </source>
</evidence>
<keyword evidence="11" id="KW-1185">Reference proteome</keyword>
<comment type="similarity">
    <text evidence="1 8">Belongs to the class-II aminoacyl-tRNA synthetase family. Type 1 subfamily.</text>
</comment>
<dbReference type="NCBIfam" id="TIGR00459">
    <property type="entry name" value="aspS_bact"/>
    <property type="match status" value="1"/>
</dbReference>
<dbReference type="EC" id="6.1.1.12" evidence="8"/>
<feature type="binding site" evidence="8">
    <location>
        <position position="493"/>
    </location>
    <ligand>
        <name>L-aspartate</name>
        <dbReference type="ChEBI" id="CHEBI:29991"/>
    </ligand>
</feature>
<feature type="binding site" evidence="8">
    <location>
        <position position="174"/>
    </location>
    <ligand>
        <name>L-aspartate</name>
        <dbReference type="ChEBI" id="CHEBI:29991"/>
    </ligand>
</feature>
<dbReference type="Pfam" id="PF02938">
    <property type="entry name" value="GAD"/>
    <property type="match status" value="1"/>
</dbReference>
<dbReference type="Gene3D" id="3.30.930.10">
    <property type="entry name" value="Bira Bifunctional Protein, Domain 2"/>
    <property type="match status" value="1"/>
</dbReference>
<dbReference type="InterPro" id="IPR004365">
    <property type="entry name" value="NA-bd_OB_tRNA"/>
</dbReference>
<feature type="binding site" evidence="8">
    <location>
        <begin position="538"/>
        <end position="541"/>
    </location>
    <ligand>
        <name>ATP</name>
        <dbReference type="ChEBI" id="CHEBI:30616"/>
    </ligand>
</feature>
<dbReference type="Pfam" id="PF00152">
    <property type="entry name" value="tRNA-synt_2"/>
    <property type="match status" value="1"/>
</dbReference>
<evidence type="ECO:0000256" key="1">
    <source>
        <dbReference type="ARBA" id="ARBA00006303"/>
    </source>
</evidence>
<feature type="region of interest" description="Aspartate" evidence="8">
    <location>
        <begin position="198"/>
        <end position="201"/>
    </location>
</feature>
<dbReference type="Pfam" id="PF01336">
    <property type="entry name" value="tRNA_anti-codon"/>
    <property type="match status" value="1"/>
</dbReference>
<dbReference type="PRINTS" id="PR01042">
    <property type="entry name" value="TRNASYNTHASP"/>
</dbReference>
<dbReference type="InterPro" id="IPR004115">
    <property type="entry name" value="GAD-like_sf"/>
</dbReference>
<dbReference type="SUPFAM" id="SSF55681">
    <property type="entry name" value="Class II aaRS and biotin synthetases"/>
    <property type="match status" value="1"/>
</dbReference>
<dbReference type="InterPro" id="IPR012340">
    <property type="entry name" value="NA-bd_OB-fold"/>
</dbReference>
<gene>
    <name evidence="8 10" type="primary">aspS</name>
    <name evidence="10" type="ORF">I8J32_000745</name>
</gene>
<evidence type="ECO:0000256" key="5">
    <source>
        <dbReference type="ARBA" id="ARBA00022840"/>
    </source>
</evidence>
<evidence type="ECO:0000256" key="8">
    <source>
        <dbReference type="HAMAP-Rule" id="MF_00044"/>
    </source>
</evidence>
<keyword evidence="7 8" id="KW-0030">Aminoacyl-tRNA synthetase</keyword>
<dbReference type="GO" id="GO:0005737">
    <property type="term" value="C:cytoplasm"/>
    <property type="evidence" value="ECO:0007669"/>
    <property type="project" value="UniProtKB-SubCell"/>
</dbReference>
<dbReference type="EMBL" id="CP071518">
    <property type="protein sequence ID" value="QSX78517.1"/>
    <property type="molecule type" value="Genomic_DNA"/>
</dbReference>
<feature type="binding site" evidence="8">
    <location>
        <begin position="220"/>
        <end position="222"/>
    </location>
    <ligand>
        <name>ATP</name>
        <dbReference type="ChEBI" id="CHEBI:30616"/>
    </ligand>
</feature>
<dbReference type="NCBIfam" id="NF001750">
    <property type="entry name" value="PRK00476.1"/>
    <property type="match status" value="1"/>
</dbReference>
<dbReference type="InterPro" id="IPR002312">
    <property type="entry name" value="Asp/Asn-tRNA-synth_IIb"/>
</dbReference>
<evidence type="ECO:0000256" key="7">
    <source>
        <dbReference type="ARBA" id="ARBA00023146"/>
    </source>
</evidence>
<keyword evidence="5 8" id="KW-0067">ATP-binding</keyword>
<dbReference type="KEGG" id="lsf:I8J32_000745"/>
<evidence type="ECO:0000256" key="2">
    <source>
        <dbReference type="ARBA" id="ARBA00022490"/>
    </source>
</evidence>
<sequence length="595" mass="65859">MRTHFCGLINEALVGQTVTLCGWADVARNLGGLCFIDLRDHEGIVQIVAEPDENTAGNAGVVAAAAHVGYEDCLRVTGVVRRRQSVNDKIRTGQVEIVATRIELLNKAQPLPFHAHENPGEDIRLRYRYLDLRTPDMQRKMRTRTKLVAALRRYLDERDFQDIETPILTKATPEGARDFLVPARMHPGEFYALPQSPQLFKQILMMAGFDRYYQIARCFRDEALRADRQLEFTQLDMEFAWVTERDVQDTVEDMIRAVFRDVMGVELAASFPRMTYEEAMRRFGSDKPDLRNPMELTDVAGLVKSCEFKVFTDWANHEDGRVVALRAPGGGVFSRKQIDDYAAHAAKFGAKGLAWMKIEDAARGREGLNSPIAKFLDDATLAAIVQATGATTGDAIFFGAATYKSASDFMGALRLKLGRDLGLVADAWAPLWVTDFPMFEWDEEEGRYVALHHPFTAPAVDSIEDLRANARTAVSRGYDMVLNGNEIGGGSIRIHNSQMQSAVFELLGIGAEEAEGKFGFLLDALKYGAPPHGGIAFGIDRIAALMAGTESIRDVIAFPKTTTAQCLMTGAPSPVPEAQLAEVHVQVRPKVSSKE</sequence>
<dbReference type="InterPro" id="IPR006195">
    <property type="entry name" value="aa-tRNA-synth_II"/>
</dbReference>
<dbReference type="PANTHER" id="PTHR22594">
    <property type="entry name" value="ASPARTYL/LYSYL-TRNA SYNTHETASE"/>
    <property type="match status" value="1"/>
</dbReference>
<organism evidence="10 11">
    <name type="scientific">Agrilutibacter solisilvae</name>
    <dbReference type="NCBI Taxonomy" id="2763317"/>
    <lineage>
        <taxon>Bacteria</taxon>
        <taxon>Pseudomonadati</taxon>
        <taxon>Pseudomonadota</taxon>
        <taxon>Gammaproteobacteria</taxon>
        <taxon>Lysobacterales</taxon>
        <taxon>Lysobacteraceae</taxon>
        <taxon>Agrilutibacter</taxon>
    </lineage>
</organism>
<evidence type="ECO:0000313" key="10">
    <source>
        <dbReference type="EMBL" id="QSX78517.1"/>
    </source>
</evidence>
<evidence type="ECO:0000259" key="9">
    <source>
        <dbReference type="PROSITE" id="PS50862"/>
    </source>
</evidence>
<dbReference type="AlphaFoldDB" id="A0A975AS92"/>
<dbReference type="InterPro" id="IPR047090">
    <property type="entry name" value="AspRS_core"/>
</dbReference>
<dbReference type="GO" id="GO:0003676">
    <property type="term" value="F:nucleic acid binding"/>
    <property type="evidence" value="ECO:0007669"/>
    <property type="project" value="InterPro"/>
</dbReference>
<evidence type="ECO:0000256" key="4">
    <source>
        <dbReference type="ARBA" id="ARBA00022741"/>
    </source>
</evidence>
<dbReference type="Proteomes" id="UP000639274">
    <property type="component" value="Chromosome"/>
</dbReference>
<dbReference type="CDD" id="cd00777">
    <property type="entry name" value="AspRS_core"/>
    <property type="match status" value="1"/>
</dbReference>
<dbReference type="GO" id="GO:0005524">
    <property type="term" value="F:ATP binding"/>
    <property type="evidence" value="ECO:0007669"/>
    <property type="project" value="UniProtKB-UniRule"/>
</dbReference>
<comment type="caution">
    <text evidence="8">Lacks conserved residue(s) required for the propagation of feature annotation.</text>
</comment>
<dbReference type="InterPro" id="IPR047089">
    <property type="entry name" value="Asp-tRNA-ligase_1_N"/>
</dbReference>
<dbReference type="InterPro" id="IPR045864">
    <property type="entry name" value="aa-tRNA-synth_II/BPL/LPL"/>
</dbReference>
<feature type="domain" description="Aminoacyl-transfer RNA synthetases class-II family profile" evidence="9">
    <location>
        <begin position="141"/>
        <end position="559"/>
    </location>
</feature>
<dbReference type="SUPFAM" id="SSF50249">
    <property type="entry name" value="Nucleic acid-binding proteins"/>
    <property type="match status" value="1"/>
</dbReference>
<feature type="binding site" evidence="8">
    <location>
        <position position="220"/>
    </location>
    <ligand>
        <name>L-aspartate</name>
        <dbReference type="ChEBI" id="CHEBI:29991"/>
    </ligand>
</feature>
<accession>A0A975AS92</accession>
<comment type="catalytic activity">
    <reaction evidence="8">
        <text>tRNA(Asp) + L-aspartate + ATP = L-aspartyl-tRNA(Asp) + AMP + diphosphate</text>
        <dbReference type="Rhea" id="RHEA:19649"/>
        <dbReference type="Rhea" id="RHEA-COMP:9660"/>
        <dbReference type="Rhea" id="RHEA-COMP:9678"/>
        <dbReference type="ChEBI" id="CHEBI:29991"/>
        <dbReference type="ChEBI" id="CHEBI:30616"/>
        <dbReference type="ChEBI" id="CHEBI:33019"/>
        <dbReference type="ChEBI" id="CHEBI:78442"/>
        <dbReference type="ChEBI" id="CHEBI:78516"/>
        <dbReference type="ChEBI" id="CHEBI:456215"/>
        <dbReference type="EC" id="6.1.1.12"/>
    </reaction>
</comment>
<dbReference type="GO" id="GO:0004815">
    <property type="term" value="F:aspartate-tRNA ligase activity"/>
    <property type="evidence" value="ECO:0007669"/>
    <property type="project" value="UniProtKB-UniRule"/>
</dbReference>
<dbReference type="GO" id="GO:0006422">
    <property type="term" value="P:aspartyl-tRNA aminoacylation"/>
    <property type="evidence" value="ECO:0007669"/>
    <property type="project" value="UniProtKB-UniRule"/>
</dbReference>
<dbReference type="RefSeq" id="WP_200614167.1">
    <property type="nucleotide sequence ID" value="NZ_CP071518.1"/>
</dbReference>
<dbReference type="PANTHER" id="PTHR22594:SF5">
    <property type="entry name" value="ASPARTATE--TRNA LIGASE, MITOCHONDRIAL"/>
    <property type="match status" value="1"/>
</dbReference>
<dbReference type="InterPro" id="IPR029351">
    <property type="entry name" value="GAD_dom"/>
</dbReference>
<reference evidence="10 11" key="1">
    <citation type="submission" date="2021-03" db="EMBL/GenBank/DDBJ databases">
        <title>Lysobacter sp. nov. isolated from soil of gangwondo yeongwol, south Korea.</title>
        <authorList>
            <person name="Kim K.R."/>
            <person name="Kim K.H."/>
            <person name="Jeon C.O."/>
        </authorList>
    </citation>
    <scope>NUCLEOTIDE SEQUENCE [LARGE SCALE GENOMIC DNA]</scope>
    <source>
        <strain evidence="10 11">R19</strain>
    </source>
</reference>
<keyword evidence="2 8" id="KW-0963">Cytoplasm</keyword>
<dbReference type="PROSITE" id="PS50862">
    <property type="entry name" value="AA_TRNA_LIGASE_II"/>
    <property type="match status" value="1"/>
</dbReference>
<name>A0A975AS92_9GAMM</name>
<dbReference type="Gene3D" id="3.30.1360.30">
    <property type="entry name" value="GAD-like domain"/>
    <property type="match status" value="1"/>
</dbReference>
<comment type="subunit">
    <text evidence="8">Homodimer.</text>
</comment>
<comment type="subcellular location">
    <subcellularLocation>
        <location evidence="8">Cytoplasm</location>
    </subcellularLocation>
</comment>
<proteinExistence type="inferred from homology"/>
<dbReference type="InterPro" id="IPR004524">
    <property type="entry name" value="Asp-tRNA-ligase_1"/>
</dbReference>